<feature type="domain" description="3-deoxy-D-manno-octulosonic-acid transferase N-terminal" evidence="9">
    <location>
        <begin position="136"/>
        <end position="215"/>
    </location>
</feature>
<dbReference type="AlphaFoldDB" id="A0A1I2MU00"/>
<name>A0A1I2MU00_9GAMM</name>
<keyword evidence="8" id="KW-0472">Membrane</keyword>
<dbReference type="PANTHER" id="PTHR42755:SF1">
    <property type="entry name" value="3-DEOXY-D-MANNO-OCTULOSONIC ACID TRANSFERASE, MITOCHONDRIAL-RELATED"/>
    <property type="match status" value="1"/>
</dbReference>
<dbReference type="GO" id="GO:0009245">
    <property type="term" value="P:lipid A biosynthetic process"/>
    <property type="evidence" value="ECO:0007669"/>
    <property type="project" value="TreeGrafter"/>
</dbReference>
<comment type="subcellular location">
    <subcellularLocation>
        <location evidence="8">Cell membrane</location>
    </subcellularLocation>
</comment>
<dbReference type="OrthoDB" id="9147307at2"/>
<dbReference type="RefSeq" id="WP_090724477.1">
    <property type="nucleotide sequence ID" value="NZ_FOOU01000002.1"/>
</dbReference>
<proteinExistence type="inferred from homology"/>
<dbReference type="InterPro" id="IPR038107">
    <property type="entry name" value="Glycos_transf_N_sf"/>
</dbReference>
<dbReference type="SUPFAM" id="SSF53756">
    <property type="entry name" value="UDP-Glycosyltransferase/glycogen phosphorylase"/>
    <property type="match status" value="1"/>
</dbReference>
<comment type="similarity">
    <text evidence="8">Belongs to the glycosyltransferase group 1 family.</text>
</comment>
<dbReference type="EMBL" id="FOOU01000002">
    <property type="protein sequence ID" value="SFF95055.1"/>
    <property type="molecule type" value="Genomic_DNA"/>
</dbReference>
<reference evidence="11" key="1">
    <citation type="submission" date="2016-10" db="EMBL/GenBank/DDBJ databases">
        <authorList>
            <person name="Varghese N."/>
            <person name="Submissions S."/>
        </authorList>
    </citation>
    <scope>NUCLEOTIDE SEQUENCE [LARGE SCALE GENOMIC DNA]</scope>
    <source>
        <strain evidence="11">CGMCC 1.10971</strain>
    </source>
</reference>
<gene>
    <name evidence="10" type="ORF">SAMN05216175_10298</name>
</gene>
<dbReference type="Proteomes" id="UP000198623">
    <property type="component" value="Unassembled WGS sequence"/>
</dbReference>
<evidence type="ECO:0000313" key="10">
    <source>
        <dbReference type="EMBL" id="SFF95055.1"/>
    </source>
</evidence>
<dbReference type="Gene3D" id="3.40.50.11720">
    <property type="entry name" value="3-Deoxy-D-manno-octulosonic-acid transferase, N-terminal domain"/>
    <property type="match status" value="1"/>
</dbReference>
<evidence type="ECO:0000256" key="8">
    <source>
        <dbReference type="RuleBase" id="RU365103"/>
    </source>
</evidence>
<dbReference type="Pfam" id="PF04413">
    <property type="entry name" value="Glycos_transf_N"/>
    <property type="match status" value="1"/>
</dbReference>
<dbReference type="Gene3D" id="3.40.50.2000">
    <property type="entry name" value="Glycogen Phosphorylase B"/>
    <property type="match status" value="1"/>
</dbReference>
<evidence type="ECO:0000256" key="2">
    <source>
        <dbReference type="ARBA" id="ARBA00012621"/>
    </source>
</evidence>
<keyword evidence="11" id="KW-1185">Reference proteome</keyword>
<comment type="pathway">
    <text evidence="1 8">Bacterial outer membrane biogenesis; LPS core biosynthesis.</text>
</comment>
<dbReference type="EC" id="2.4.99.12" evidence="2 8"/>
<feature type="site" description="Transition state stabilizer" evidence="7">
    <location>
        <position position="212"/>
    </location>
</feature>
<sequence>MKILRVVLEHFFWYVYIFMVKANNLIRGVGKDEILINNQNGNVIDGCVWVFCSTIGEFNACKLFLTKFIDSRDVLFITDRGCYSEAFKREFPNAYVVNISGNLEEVDYLIKKYIPTLFIACEIPCSPNDAPCRLSYALIRKLKEKGIKLYLVNGWLYEYAASCMQDKVERFLFQKYYINSFEIITVQTDKIKQLLIEKGGDSNKIHVTGNMKFDAVINNDFNIDSYVLDYFSKNLERIVTAGCVTEEWEYEIVLDAYTKVLVSNPNTKLIIAPRHPEKSDQLELLVNKIIDLQLTFMYRSMWNDLCPFDTQILIINTFGELKSFYAYADVCYVGVNHNVLEPLSFNKPVIVLDNWNKQYPSFPVFDVLSIERMINVCHSAQEISNTIIKSFNNELIVNQLNISNFSGALNKNLELIK</sequence>
<evidence type="ECO:0000259" key="9">
    <source>
        <dbReference type="Pfam" id="PF04413"/>
    </source>
</evidence>
<comment type="function">
    <text evidence="8">Involved in lipopolysaccharide (LPS) biosynthesis. Catalyzes the transfer of 3-deoxy-D-manno-octulosonate (Kdo) residue(s) from CMP-Kdo to lipid IV(A), the tetraacyldisaccharide-1,4'-bisphosphate precursor of lipid A.</text>
</comment>
<keyword evidence="8" id="KW-0448">Lipopolysaccharide biosynthesis</keyword>
<dbReference type="InterPro" id="IPR007507">
    <property type="entry name" value="Glycos_transf_N"/>
</dbReference>
<keyword evidence="4 8" id="KW-0808">Transferase</keyword>
<evidence type="ECO:0000256" key="7">
    <source>
        <dbReference type="PIRSR" id="PIRSR639901-2"/>
    </source>
</evidence>
<keyword evidence="8" id="KW-1003">Cell membrane</keyword>
<evidence type="ECO:0000313" key="11">
    <source>
        <dbReference type="Proteomes" id="UP000198623"/>
    </source>
</evidence>
<dbReference type="InterPro" id="IPR039901">
    <property type="entry name" value="Kdotransferase"/>
</dbReference>
<evidence type="ECO:0000256" key="4">
    <source>
        <dbReference type="ARBA" id="ARBA00022679"/>
    </source>
</evidence>
<protein>
    <recommendedName>
        <fullName evidence="3 8">3-deoxy-D-manno-octulosonic acid transferase</fullName>
        <shortName evidence="8">Kdo transferase</shortName>
        <ecNumber evidence="2 8">2.4.99.12</ecNumber>
    </recommendedName>
    <alternativeName>
        <fullName evidence="5 8">Lipid IV(A) 3-deoxy-D-manno-octulosonic acid transferase</fullName>
    </alternativeName>
</protein>
<evidence type="ECO:0000256" key="6">
    <source>
        <dbReference type="ARBA" id="ARBA00049183"/>
    </source>
</evidence>
<dbReference type="STRING" id="1045558.SAMN05216175_10298"/>
<dbReference type="GO" id="GO:0043842">
    <property type="term" value="F:Kdo transferase activity"/>
    <property type="evidence" value="ECO:0007669"/>
    <property type="project" value="UniProtKB-EC"/>
</dbReference>
<evidence type="ECO:0000256" key="5">
    <source>
        <dbReference type="ARBA" id="ARBA00031445"/>
    </source>
</evidence>
<evidence type="ECO:0000256" key="1">
    <source>
        <dbReference type="ARBA" id="ARBA00004713"/>
    </source>
</evidence>
<comment type="catalytic activity">
    <reaction evidence="6 8">
        <text>lipid IVA (E. coli) + CMP-3-deoxy-beta-D-manno-octulosonate = alpha-Kdo-(2-&gt;6)-lipid IVA (E. coli) + CMP + H(+)</text>
        <dbReference type="Rhea" id="RHEA:28066"/>
        <dbReference type="ChEBI" id="CHEBI:15378"/>
        <dbReference type="ChEBI" id="CHEBI:58603"/>
        <dbReference type="ChEBI" id="CHEBI:60364"/>
        <dbReference type="ChEBI" id="CHEBI:60377"/>
        <dbReference type="ChEBI" id="CHEBI:85987"/>
        <dbReference type="EC" id="2.4.99.12"/>
    </reaction>
</comment>
<accession>A0A1I2MU00</accession>
<organism evidence="10 11">
    <name type="scientific">Neptunomonas qingdaonensis</name>
    <dbReference type="NCBI Taxonomy" id="1045558"/>
    <lineage>
        <taxon>Bacteria</taxon>
        <taxon>Pseudomonadati</taxon>
        <taxon>Pseudomonadota</taxon>
        <taxon>Gammaproteobacteria</taxon>
        <taxon>Oceanospirillales</taxon>
        <taxon>Oceanospirillaceae</taxon>
        <taxon>Neptunomonas</taxon>
    </lineage>
</organism>
<dbReference type="GO" id="GO:0005886">
    <property type="term" value="C:plasma membrane"/>
    <property type="evidence" value="ECO:0007669"/>
    <property type="project" value="UniProtKB-SubCell"/>
</dbReference>
<dbReference type="PANTHER" id="PTHR42755">
    <property type="entry name" value="3-DEOXY-MANNO-OCTULOSONATE CYTIDYLYLTRANSFERASE"/>
    <property type="match status" value="1"/>
</dbReference>
<dbReference type="GO" id="GO:0009244">
    <property type="term" value="P:lipopolysaccharide core region biosynthetic process"/>
    <property type="evidence" value="ECO:0007669"/>
    <property type="project" value="UniProtKB-UniRule"/>
</dbReference>
<evidence type="ECO:0000256" key="3">
    <source>
        <dbReference type="ARBA" id="ARBA00019077"/>
    </source>
</evidence>
<feature type="site" description="Transition state stabilizer" evidence="7">
    <location>
        <position position="122"/>
    </location>
</feature>
<dbReference type="UniPathway" id="UPA00958"/>